<sequence>MYHYKVRIIFISLIFACNKYKQNYIYAFNVQMQHVTASKALLGRGCAWRGWCNQHRAGLCHKGSQIRTLRPALFFVVQKIIKLP</sequence>
<reference evidence="1 2" key="1">
    <citation type="submission" date="2023-03" db="EMBL/GenBank/DDBJ databases">
        <title>High recombination rates correlate with genetic variation in Cardiocondyla obscurior ants.</title>
        <authorList>
            <person name="Errbii M."/>
        </authorList>
    </citation>
    <scope>NUCLEOTIDE SEQUENCE [LARGE SCALE GENOMIC DNA]</scope>
    <source>
        <strain evidence="1">Alpha-2009</strain>
        <tissue evidence="1">Whole body</tissue>
    </source>
</reference>
<evidence type="ECO:0000313" key="2">
    <source>
        <dbReference type="Proteomes" id="UP001430953"/>
    </source>
</evidence>
<proteinExistence type="predicted"/>
<evidence type="ECO:0000313" key="1">
    <source>
        <dbReference type="EMBL" id="KAL0105515.1"/>
    </source>
</evidence>
<dbReference type="EMBL" id="JADYXP020000019">
    <property type="protein sequence ID" value="KAL0105515.1"/>
    <property type="molecule type" value="Genomic_DNA"/>
</dbReference>
<dbReference type="AlphaFoldDB" id="A0AAW2ERK2"/>
<accession>A0AAW2ERK2</accession>
<keyword evidence="2" id="KW-1185">Reference proteome</keyword>
<evidence type="ECO:0008006" key="3">
    <source>
        <dbReference type="Google" id="ProtNLM"/>
    </source>
</evidence>
<dbReference type="Proteomes" id="UP001430953">
    <property type="component" value="Unassembled WGS sequence"/>
</dbReference>
<gene>
    <name evidence="1" type="ORF">PUN28_016882</name>
</gene>
<comment type="caution">
    <text evidence="1">The sequence shown here is derived from an EMBL/GenBank/DDBJ whole genome shotgun (WGS) entry which is preliminary data.</text>
</comment>
<protein>
    <recommendedName>
        <fullName evidence="3">Secreted protein</fullName>
    </recommendedName>
</protein>
<name>A0AAW2ERK2_9HYME</name>
<organism evidence="1 2">
    <name type="scientific">Cardiocondyla obscurior</name>
    <dbReference type="NCBI Taxonomy" id="286306"/>
    <lineage>
        <taxon>Eukaryota</taxon>
        <taxon>Metazoa</taxon>
        <taxon>Ecdysozoa</taxon>
        <taxon>Arthropoda</taxon>
        <taxon>Hexapoda</taxon>
        <taxon>Insecta</taxon>
        <taxon>Pterygota</taxon>
        <taxon>Neoptera</taxon>
        <taxon>Endopterygota</taxon>
        <taxon>Hymenoptera</taxon>
        <taxon>Apocrita</taxon>
        <taxon>Aculeata</taxon>
        <taxon>Formicoidea</taxon>
        <taxon>Formicidae</taxon>
        <taxon>Myrmicinae</taxon>
        <taxon>Cardiocondyla</taxon>
    </lineage>
</organism>